<accession>F9Y7Y8</accession>
<dbReference type="SUPFAM" id="SSF53850">
    <property type="entry name" value="Periplasmic binding protein-like II"/>
    <property type="match status" value="1"/>
</dbReference>
<proteinExistence type="inferred from homology"/>
<dbReference type="AlphaFoldDB" id="F9Y7Y8"/>
<evidence type="ECO:0000256" key="6">
    <source>
        <dbReference type="SAM" id="SignalP"/>
    </source>
</evidence>
<dbReference type="RefSeq" id="WP_013384578.1">
    <property type="nucleotide sequence ID" value="NC_017384.1"/>
</dbReference>
<keyword evidence="4 6" id="KW-0732">Signal</keyword>
<dbReference type="EMBL" id="CP002018">
    <property type="protein sequence ID" value="AEM41114.1"/>
    <property type="molecule type" value="Genomic_DNA"/>
</dbReference>
<evidence type="ECO:0000256" key="4">
    <source>
        <dbReference type="ARBA" id="ARBA00022729"/>
    </source>
</evidence>
<gene>
    <name evidence="7" type="primary">yiiZ</name>
    <name evidence="7" type="ordered locus">KVU_1275</name>
</gene>
<dbReference type="InterPro" id="IPR038404">
    <property type="entry name" value="TRAP_DctP_sf"/>
</dbReference>
<feature type="signal peptide" evidence="6">
    <location>
        <begin position="1"/>
        <end position="20"/>
    </location>
</feature>
<dbReference type="Proteomes" id="UP000000692">
    <property type="component" value="Chromosome"/>
</dbReference>
<comment type="similarity">
    <text evidence="2">Belongs to the bacterial solute-binding protein 7 family.</text>
</comment>
<protein>
    <submittedName>
        <fullName evidence="7">Putative exported protein</fullName>
    </submittedName>
</protein>
<sequence>MHKTLAFTAALLASTIAARAETVINVAHVLGDTSSYQVTAERLAELVAERSNGEMKIEIFGSSALGGELRLAQGLRSGTVDIAFVSTASLEGIIPETKIFALPYLFDSKQSTYDILASDLGTELLATFANYDIIGLGWGAIYERSMPSMRPVETLADLDGMKIRTIQSTGYVAAYEALGMQPTPLAYGELFLALEAGIVDAAELAPDQTVGDGFAQAIGHYALTRVHMLPAPLLGAPALMNRLTDAETEILMGAIPEALQAGIDAHNAATDAALETMRANGIVVTEPDLAPFREAARTAWPVIVAELPGGEETLAKWQAAIAE</sequence>
<dbReference type="InterPro" id="IPR018389">
    <property type="entry name" value="DctP_fam"/>
</dbReference>
<keyword evidence="5" id="KW-0574">Periplasm</keyword>
<dbReference type="eggNOG" id="COG1638">
    <property type="taxonomic scope" value="Bacteria"/>
</dbReference>
<comment type="subcellular location">
    <subcellularLocation>
        <location evidence="1">Periplasm</location>
    </subcellularLocation>
</comment>
<name>F9Y7Y8_KETVW</name>
<evidence type="ECO:0000256" key="3">
    <source>
        <dbReference type="ARBA" id="ARBA00022448"/>
    </source>
</evidence>
<dbReference type="PANTHER" id="PTHR33376:SF7">
    <property type="entry name" value="C4-DICARBOXYLATE-BINDING PROTEIN DCTB"/>
    <property type="match status" value="1"/>
</dbReference>
<feature type="chain" id="PRO_5003395863" evidence="6">
    <location>
        <begin position="21"/>
        <end position="323"/>
    </location>
</feature>
<dbReference type="Pfam" id="PF03480">
    <property type="entry name" value="DctP"/>
    <property type="match status" value="1"/>
</dbReference>
<evidence type="ECO:0000313" key="7">
    <source>
        <dbReference type="EMBL" id="AEM41114.1"/>
    </source>
</evidence>
<dbReference type="NCBIfam" id="NF037995">
    <property type="entry name" value="TRAP_S1"/>
    <property type="match status" value="1"/>
</dbReference>
<dbReference type="GO" id="GO:0055085">
    <property type="term" value="P:transmembrane transport"/>
    <property type="evidence" value="ECO:0007669"/>
    <property type="project" value="InterPro"/>
</dbReference>
<keyword evidence="3" id="KW-0813">Transport</keyword>
<evidence type="ECO:0000313" key="8">
    <source>
        <dbReference type="Proteomes" id="UP000000692"/>
    </source>
</evidence>
<evidence type="ECO:0000256" key="2">
    <source>
        <dbReference type="ARBA" id="ARBA00009023"/>
    </source>
</evidence>
<dbReference type="HOGENOM" id="CLU_036176_1_3_5"/>
<dbReference type="GO" id="GO:0042597">
    <property type="term" value="C:periplasmic space"/>
    <property type="evidence" value="ECO:0007669"/>
    <property type="project" value="UniProtKB-SubCell"/>
</dbReference>
<organism evidence="7 8">
    <name type="scientific">Ketogulonicigenium vulgare (strain WSH-001)</name>
    <dbReference type="NCBI Taxonomy" id="759362"/>
    <lineage>
        <taxon>Bacteria</taxon>
        <taxon>Pseudomonadati</taxon>
        <taxon>Pseudomonadota</taxon>
        <taxon>Alphaproteobacteria</taxon>
        <taxon>Rhodobacterales</taxon>
        <taxon>Roseobacteraceae</taxon>
        <taxon>Ketogulonicigenium</taxon>
    </lineage>
</organism>
<dbReference type="KEGG" id="kvl:KVU_1275"/>
<reference evidence="7 8" key="1">
    <citation type="journal article" date="2011" name="J. Bacteriol.">
        <title>Complete genome sequence of the industrial strain Ketogulonicigenium vulgare WSH-001.</title>
        <authorList>
            <person name="Liu L."/>
            <person name="Li Y."/>
            <person name="Zhang J."/>
            <person name="Zhou Z."/>
            <person name="Liu J."/>
            <person name="Li X."/>
            <person name="Zhou J."/>
            <person name="Du G."/>
            <person name="Wang L."/>
            <person name="Chen J."/>
        </authorList>
    </citation>
    <scope>NUCLEOTIDE SEQUENCE [LARGE SCALE GENOMIC DNA]</scope>
    <source>
        <strain evidence="7 8">WSH-001</strain>
    </source>
</reference>
<dbReference type="OrthoDB" id="8673861at2"/>
<dbReference type="Gene3D" id="3.40.190.170">
    <property type="entry name" value="Bacterial extracellular solute-binding protein, family 7"/>
    <property type="match status" value="1"/>
</dbReference>
<dbReference type="CDD" id="cd13603">
    <property type="entry name" value="PBP2_TRAP_Siap_TeaA_like"/>
    <property type="match status" value="1"/>
</dbReference>
<evidence type="ECO:0000256" key="1">
    <source>
        <dbReference type="ARBA" id="ARBA00004418"/>
    </source>
</evidence>
<keyword evidence="8" id="KW-1185">Reference proteome</keyword>
<dbReference type="PATRIC" id="fig|759362.5.peg.1311"/>
<evidence type="ECO:0000256" key="5">
    <source>
        <dbReference type="ARBA" id="ARBA00022764"/>
    </source>
</evidence>
<dbReference type="PANTHER" id="PTHR33376">
    <property type="match status" value="1"/>
</dbReference>